<dbReference type="OrthoDB" id="674604at2759"/>
<dbReference type="Pfam" id="PF26640">
    <property type="entry name" value="DUF8212"/>
    <property type="match status" value="1"/>
</dbReference>
<dbReference type="Pfam" id="PF06985">
    <property type="entry name" value="HET"/>
    <property type="match status" value="1"/>
</dbReference>
<dbReference type="InterPro" id="IPR058525">
    <property type="entry name" value="DUF8212"/>
</dbReference>
<dbReference type="Proteomes" id="UP000700596">
    <property type="component" value="Unassembled WGS sequence"/>
</dbReference>
<dbReference type="PANTHER" id="PTHR10622:SF10">
    <property type="entry name" value="HET DOMAIN-CONTAINING PROTEIN"/>
    <property type="match status" value="1"/>
</dbReference>
<evidence type="ECO:0000259" key="1">
    <source>
        <dbReference type="Pfam" id="PF06985"/>
    </source>
</evidence>
<dbReference type="InterPro" id="IPR010730">
    <property type="entry name" value="HET"/>
</dbReference>
<accession>A0A9P9I9L0</accession>
<name>A0A9P9I9L0_9PLEO</name>
<feature type="domain" description="DUF8212" evidence="2">
    <location>
        <begin position="252"/>
        <end position="314"/>
    </location>
</feature>
<gene>
    <name evidence="3" type="ORF">B0J11DRAFT_446668</name>
</gene>
<proteinExistence type="predicted"/>
<feature type="domain" description="Heterokaryon incompatibility" evidence="1">
    <location>
        <begin position="23"/>
        <end position="165"/>
    </location>
</feature>
<organism evidence="3 4">
    <name type="scientific">Dendryphion nanum</name>
    <dbReference type="NCBI Taxonomy" id="256645"/>
    <lineage>
        <taxon>Eukaryota</taxon>
        <taxon>Fungi</taxon>
        <taxon>Dikarya</taxon>
        <taxon>Ascomycota</taxon>
        <taxon>Pezizomycotina</taxon>
        <taxon>Dothideomycetes</taxon>
        <taxon>Pleosporomycetidae</taxon>
        <taxon>Pleosporales</taxon>
        <taxon>Torulaceae</taxon>
        <taxon>Dendryphion</taxon>
    </lineage>
</organism>
<dbReference type="PANTHER" id="PTHR10622">
    <property type="entry name" value="HET DOMAIN-CONTAINING PROTEIN"/>
    <property type="match status" value="1"/>
</dbReference>
<evidence type="ECO:0000259" key="2">
    <source>
        <dbReference type="Pfam" id="PF26640"/>
    </source>
</evidence>
<protein>
    <submittedName>
        <fullName evidence="3">Heterokaryon incompatibility protein-domain-containing protein</fullName>
    </submittedName>
</protein>
<reference evidence="3" key="1">
    <citation type="journal article" date="2021" name="Nat. Commun.">
        <title>Genetic determinants of endophytism in the Arabidopsis root mycobiome.</title>
        <authorList>
            <person name="Mesny F."/>
            <person name="Miyauchi S."/>
            <person name="Thiergart T."/>
            <person name="Pickel B."/>
            <person name="Atanasova L."/>
            <person name="Karlsson M."/>
            <person name="Huettel B."/>
            <person name="Barry K.W."/>
            <person name="Haridas S."/>
            <person name="Chen C."/>
            <person name="Bauer D."/>
            <person name="Andreopoulos W."/>
            <person name="Pangilinan J."/>
            <person name="LaButti K."/>
            <person name="Riley R."/>
            <person name="Lipzen A."/>
            <person name="Clum A."/>
            <person name="Drula E."/>
            <person name="Henrissat B."/>
            <person name="Kohler A."/>
            <person name="Grigoriev I.V."/>
            <person name="Martin F.M."/>
            <person name="Hacquard S."/>
        </authorList>
    </citation>
    <scope>NUCLEOTIDE SEQUENCE</scope>
    <source>
        <strain evidence="3">MPI-CAGE-CH-0243</strain>
    </source>
</reference>
<comment type="caution">
    <text evidence="3">The sequence shown here is derived from an EMBL/GenBank/DDBJ whole genome shotgun (WGS) entry which is preliminary data.</text>
</comment>
<dbReference type="AlphaFoldDB" id="A0A9P9I9L0"/>
<evidence type="ECO:0000313" key="3">
    <source>
        <dbReference type="EMBL" id="KAH7112861.1"/>
    </source>
</evidence>
<dbReference type="EMBL" id="JAGMWT010000020">
    <property type="protein sequence ID" value="KAH7112861.1"/>
    <property type="molecule type" value="Genomic_DNA"/>
</dbReference>
<sequence length="418" mass="47588">MRLINTHTIKLHEFYDESTLPRYAILSHTWGSDELTFQELSTLPSYPELEHPELENRRGWYKIKQCCVQAVADGLEYAWVDTTCIDKSSSAELSEAINSMFRWYKNSAVCYAYIDDIHLPASSIPKIVVSPGDPTGHWTKYSGRMLPWGQLAEARWFRRGWTLQELIAPDHIVFYVEGWKFIGNKTEFRNALSAVTGIPVETLMRRNPETRSVAHRMGWAANRTTTRIEDLAYCLMGIFDVNMPLLYGEGEKAFVRLQEEIMKDSDDQSLFAWKPVDTRNIATVYDIPALPREEGISIFANHPRQFASCSLVKPAAGDGEPYSLTNKGVRMKAPMISITEDIHILVLECHGMFGPLGIIVQKIHRRGSNRFFRHKYVDILSLARTEINISPQVQTVYLCKDIPTLGRATIASGVYTMS</sequence>
<evidence type="ECO:0000313" key="4">
    <source>
        <dbReference type="Proteomes" id="UP000700596"/>
    </source>
</evidence>
<keyword evidence="4" id="KW-1185">Reference proteome</keyword>